<feature type="binding site" evidence="7">
    <location>
        <position position="418"/>
    </location>
    <ligand>
        <name>Mn(2+)</name>
        <dbReference type="ChEBI" id="CHEBI:29035"/>
        <label>1</label>
    </ligand>
</feature>
<dbReference type="Gene3D" id="3.30.450.20">
    <property type="entry name" value="PAS domain"/>
    <property type="match status" value="1"/>
</dbReference>
<feature type="domain" description="Cyclic-di-AMP phosphodiesterase GdpP-like PAS" evidence="11">
    <location>
        <begin position="74"/>
        <end position="157"/>
    </location>
</feature>
<comment type="caution">
    <text evidence="12">The sequence shown here is derived from an EMBL/GenBank/DDBJ whole genome shotgun (WGS) entry which is preliminary data.</text>
</comment>
<keyword evidence="4 8" id="KW-1133">Transmembrane helix</keyword>
<reference evidence="12 13" key="1">
    <citation type="submission" date="2019-03" db="EMBL/GenBank/DDBJ databases">
        <title>Genomic Encyclopedia of Type Strains, Phase IV (KMG-IV): sequencing the most valuable type-strain genomes for metagenomic binning, comparative biology and taxonomic classification.</title>
        <authorList>
            <person name="Goeker M."/>
        </authorList>
    </citation>
    <scope>NUCLEOTIDE SEQUENCE [LARGE SCALE GENOMIC DNA]</scope>
    <source>
        <strain evidence="12 13">DSM 46831</strain>
    </source>
</reference>
<dbReference type="Pfam" id="PF01368">
    <property type="entry name" value="DHH"/>
    <property type="match status" value="1"/>
</dbReference>
<dbReference type="InterPro" id="IPR001667">
    <property type="entry name" value="DDH_dom"/>
</dbReference>
<dbReference type="GO" id="GO:0106409">
    <property type="term" value="F:cyclic-di-AMP phosphodiesterase activity"/>
    <property type="evidence" value="ECO:0007669"/>
    <property type="project" value="RHEA"/>
</dbReference>
<evidence type="ECO:0000256" key="3">
    <source>
        <dbReference type="ARBA" id="ARBA00022692"/>
    </source>
</evidence>
<proteinExistence type="inferred from homology"/>
<evidence type="ECO:0000313" key="13">
    <source>
        <dbReference type="Proteomes" id="UP000294746"/>
    </source>
</evidence>
<feature type="binding site" evidence="7">
    <location>
        <position position="497"/>
    </location>
    <ligand>
        <name>Mn(2+)</name>
        <dbReference type="ChEBI" id="CHEBI:29035"/>
        <label>2</label>
    </ligand>
</feature>
<comment type="similarity">
    <text evidence="6">Belongs to the GdpP/PdeA phosphodiesterase family.</text>
</comment>
<evidence type="ECO:0000259" key="10">
    <source>
        <dbReference type="Pfam" id="PF02272"/>
    </source>
</evidence>
<dbReference type="GO" id="GO:0005886">
    <property type="term" value="C:plasma membrane"/>
    <property type="evidence" value="ECO:0007669"/>
    <property type="project" value="UniProtKB-SubCell"/>
</dbReference>
<dbReference type="InterPro" id="IPR051319">
    <property type="entry name" value="Oligoribo/pAp-PDE_c-di-AMP_PDE"/>
</dbReference>
<dbReference type="GO" id="GO:0003676">
    <property type="term" value="F:nucleic acid binding"/>
    <property type="evidence" value="ECO:0007669"/>
    <property type="project" value="UniProtKB-UniRule"/>
</dbReference>
<feature type="transmembrane region" description="Helical" evidence="8">
    <location>
        <begin position="9"/>
        <end position="29"/>
    </location>
</feature>
<comment type="subcellular location">
    <subcellularLocation>
        <location evidence="1">Cell membrane</location>
        <topology evidence="1">Multi-pass membrane protein</topology>
    </subcellularLocation>
</comment>
<evidence type="ECO:0000313" key="12">
    <source>
        <dbReference type="EMBL" id="TCP70264.1"/>
    </source>
</evidence>
<evidence type="ECO:0000256" key="4">
    <source>
        <dbReference type="ARBA" id="ARBA00022989"/>
    </source>
</evidence>
<dbReference type="SUPFAM" id="SSF64182">
    <property type="entry name" value="DHH phosphoesterases"/>
    <property type="match status" value="1"/>
</dbReference>
<evidence type="ECO:0000256" key="8">
    <source>
        <dbReference type="SAM" id="Phobius"/>
    </source>
</evidence>
<feature type="domain" description="DDH" evidence="9">
    <location>
        <begin position="338"/>
        <end position="494"/>
    </location>
</feature>
<accession>A0A4R2S3T0</accession>
<keyword evidence="5 6" id="KW-0472">Membrane</keyword>
<evidence type="ECO:0000256" key="7">
    <source>
        <dbReference type="PIRSR" id="PIRSR026583-50"/>
    </source>
</evidence>
<dbReference type="Gene3D" id="3.10.310.30">
    <property type="match status" value="1"/>
</dbReference>
<feature type="binding site" evidence="7">
    <location>
        <position position="442"/>
    </location>
    <ligand>
        <name>Mn(2+)</name>
        <dbReference type="ChEBI" id="CHEBI:29035"/>
        <label>2</label>
    </ligand>
</feature>
<keyword evidence="2 6" id="KW-1003">Cell membrane</keyword>
<dbReference type="EC" id="3.1.4.-" evidence="6"/>
<sequence>MPKNFLHRWLSVSTSWILGLTVLLLIWILTERLSYVAIATLCVGFLTAMQYKTEFELKKEQSQYLLTLTDRIQFAGQLAVKHLPVGMILINHVGEVQWHNPFVSNLFPKVRLIGSKIAEHLPELDPEEHSLSDPIMIQIGDKHYSCIYHRAERLFLIEEVTKWVSLQEKYEEEKPILGFLHLDNIDEAGQGLSDQEETLLISKVFQAISEWALHYEVALKRIDTDKMFFIMFQKNLDRMIHDRFDILDTVREMTRNNKIPITLSLGIASLGETLVEKSKHAQAALEVALARGGDQAAVQSKEKIAFFGGKTNAVEKRNRVKARVISHAISNLLQDCERVIVMGHKQPDLDAIGAAIGVVKLAELNDCEALIVLDDDLSAIQKLMDEIWKHEDLSEVFITPDQAMQWIGDPDTLLVLVDTHKPCLVTDKRLIERADQVVVIDHHRRGEDFVEDSVLVYLEPYASSTCELVTELLQYQDHRLTMDTLEASALLSGIVVDTKNFSVRSGSRTFEAAAFLRRHGADLMFVQSLLKEDLSQFVKRAELIRETELYQGKIAIAVGDESLIYDQLLIAQAANTLLDMQGISASFVIAYKAEGVVSISARSEGDLNVQLIMEQMGGGGHLTHAACQPEHKSVQECKQILKSLIQEQLEGEETS</sequence>
<feature type="binding site" evidence="7">
    <location>
        <position position="350"/>
    </location>
    <ligand>
        <name>Mn(2+)</name>
        <dbReference type="ChEBI" id="CHEBI:29035"/>
        <label>2</label>
    </ligand>
</feature>
<evidence type="ECO:0000256" key="6">
    <source>
        <dbReference type="PIRNR" id="PIRNR026583"/>
    </source>
</evidence>
<comment type="catalytic activity">
    <reaction evidence="6">
        <text>3',3'-c-di-AMP + H2O = 5'-O-phosphonoadenylyl-(3'-&gt;5')-adenosine + H(+)</text>
        <dbReference type="Rhea" id="RHEA:54420"/>
        <dbReference type="ChEBI" id="CHEBI:15377"/>
        <dbReference type="ChEBI" id="CHEBI:15378"/>
        <dbReference type="ChEBI" id="CHEBI:71500"/>
        <dbReference type="ChEBI" id="CHEBI:138171"/>
    </reaction>
</comment>
<dbReference type="RefSeq" id="WP_131847786.1">
    <property type="nucleotide sequence ID" value="NZ_SLXV01000003.1"/>
</dbReference>
<dbReference type="Pfam" id="PF02272">
    <property type="entry name" value="DHHA1"/>
    <property type="match status" value="1"/>
</dbReference>
<dbReference type="InterPro" id="IPR049553">
    <property type="entry name" value="GdpP-like_PAS"/>
</dbReference>
<feature type="binding site" evidence="7">
    <location>
        <position position="344"/>
    </location>
    <ligand>
        <name>Mn(2+)</name>
        <dbReference type="ChEBI" id="CHEBI:29035"/>
        <label>1</label>
    </ligand>
</feature>
<evidence type="ECO:0000256" key="5">
    <source>
        <dbReference type="ARBA" id="ARBA00023136"/>
    </source>
</evidence>
<dbReference type="Proteomes" id="UP000294746">
    <property type="component" value="Unassembled WGS sequence"/>
</dbReference>
<protein>
    <recommendedName>
        <fullName evidence="6">Cyclic-di-AMP phosphodiesterase</fullName>
        <ecNumber evidence="6">3.1.4.-</ecNumber>
    </recommendedName>
</protein>
<evidence type="ECO:0000259" key="11">
    <source>
        <dbReference type="Pfam" id="PF21370"/>
    </source>
</evidence>
<comment type="function">
    <text evidence="6">Has phosphodiesterase (PDE) activity against cyclic-di-AMP (c-di-AMP).</text>
</comment>
<dbReference type="AlphaFoldDB" id="A0A4R2S3T0"/>
<keyword evidence="13" id="KW-1185">Reference proteome</keyword>
<dbReference type="GO" id="GO:0046872">
    <property type="term" value="F:metal ion binding"/>
    <property type="evidence" value="ECO:0007669"/>
    <property type="project" value="UniProtKB-KW"/>
</dbReference>
<dbReference type="PIRSF" id="PIRSF026583">
    <property type="entry name" value="YybT"/>
    <property type="match status" value="1"/>
</dbReference>
<organism evidence="12 13">
    <name type="scientific">Baia soyae</name>
    <dbReference type="NCBI Taxonomy" id="1544746"/>
    <lineage>
        <taxon>Bacteria</taxon>
        <taxon>Bacillati</taxon>
        <taxon>Bacillota</taxon>
        <taxon>Bacilli</taxon>
        <taxon>Bacillales</taxon>
        <taxon>Thermoactinomycetaceae</taxon>
        <taxon>Baia</taxon>
    </lineage>
</organism>
<dbReference type="Gene3D" id="3.90.1640.10">
    <property type="entry name" value="inorganic pyrophosphatase (n-terminal core)"/>
    <property type="match status" value="1"/>
</dbReference>
<evidence type="ECO:0000256" key="1">
    <source>
        <dbReference type="ARBA" id="ARBA00004651"/>
    </source>
</evidence>
<keyword evidence="6" id="KW-0378">Hydrolase</keyword>
<feature type="binding site" evidence="7">
    <location>
        <position position="418"/>
    </location>
    <ligand>
        <name>Mn(2+)</name>
        <dbReference type="ChEBI" id="CHEBI:29035"/>
        <label>2</label>
    </ligand>
</feature>
<dbReference type="Pfam" id="PF21370">
    <property type="entry name" value="PAS_GdpP"/>
    <property type="match status" value="1"/>
</dbReference>
<dbReference type="GO" id="GO:0016787">
    <property type="term" value="F:hydrolase activity"/>
    <property type="evidence" value="ECO:0007669"/>
    <property type="project" value="UniProtKB-UniRule"/>
</dbReference>
<evidence type="ECO:0000256" key="2">
    <source>
        <dbReference type="ARBA" id="ARBA00022475"/>
    </source>
</evidence>
<feature type="domain" description="DHHA1" evidence="10">
    <location>
        <begin position="564"/>
        <end position="646"/>
    </location>
</feature>
<gene>
    <name evidence="12" type="ORF">EDD57_10380</name>
</gene>
<dbReference type="InterPro" id="IPR003156">
    <property type="entry name" value="DHHA1_dom"/>
</dbReference>
<dbReference type="EMBL" id="SLXV01000003">
    <property type="protein sequence ID" value="TCP70264.1"/>
    <property type="molecule type" value="Genomic_DNA"/>
</dbReference>
<feature type="transmembrane region" description="Helical" evidence="8">
    <location>
        <begin position="35"/>
        <end position="51"/>
    </location>
</feature>
<dbReference type="InterPro" id="IPR014528">
    <property type="entry name" value="GdpP/PdeA"/>
</dbReference>
<keyword evidence="3 8" id="KW-0812">Transmembrane</keyword>
<keyword evidence="7" id="KW-0464">Manganese</keyword>
<keyword evidence="7" id="KW-0479">Metal-binding</keyword>
<dbReference type="InterPro" id="IPR038763">
    <property type="entry name" value="DHH_sf"/>
</dbReference>
<dbReference type="FunFam" id="3.90.1640.10:FF:000002">
    <property type="entry name" value="Cyclic-di-AMP phosphodiesterase"/>
    <property type="match status" value="1"/>
</dbReference>
<evidence type="ECO:0000259" key="9">
    <source>
        <dbReference type="Pfam" id="PF01368"/>
    </source>
</evidence>
<dbReference type="OrthoDB" id="9759476at2"/>
<comment type="cofactor">
    <cofactor evidence="7">
        <name>Mn(2+)</name>
        <dbReference type="ChEBI" id="CHEBI:29035"/>
    </cofactor>
    <text evidence="7">For phosphodiesterase activity, probably binds 2 Mn(2+) per subunit.</text>
</comment>
<dbReference type="Pfam" id="PF24898">
    <property type="entry name" value="GGDEF_GdpP"/>
    <property type="match status" value="1"/>
</dbReference>
<dbReference type="PANTHER" id="PTHR47618">
    <property type="entry name" value="BIFUNCTIONAL OLIGORIBONUCLEASE AND PAP PHOSPHATASE NRNA"/>
    <property type="match status" value="1"/>
</dbReference>
<name>A0A4R2S3T0_9BACL</name>
<dbReference type="PANTHER" id="PTHR47618:SF2">
    <property type="entry name" value="CYCLIC-DI-AMP PHOSPHODIESTERASE GDPP"/>
    <property type="match status" value="1"/>
</dbReference>
<feature type="binding site" evidence="7">
    <location>
        <position position="348"/>
    </location>
    <ligand>
        <name>Mn(2+)</name>
        <dbReference type="ChEBI" id="CHEBI:29035"/>
        <label>1</label>
    </ligand>
</feature>